<dbReference type="BioCyc" id="MHAE859194:G1GR7-444-MONOMER"/>
<dbReference type="AlphaFoldDB" id="F6FHI9"/>
<name>F6FHI9_MYCHI</name>
<organism evidence="1 2">
    <name type="scientific">Mycoplasma haemofelis (strain Ohio2)</name>
    <dbReference type="NCBI Taxonomy" id="859194"/>
    <lineage>
        <taxon>Bacteria</taxon>
        <taxon>Bacillati</taxon>
        <taxon>Mycoplasmatota</taxon>
        <taxon>Mollicutes</taxon>
        <taxon>Mycoplasmataceae</taxon>
        <taxon>Mycoplasma</taxon>
    </lineage>
</organism>
<dbReference type="HOGENOM" id="CLU_098620_3_0_14"/>
<reference key="2">
    <citation type="submission" date="2011-05" db="EMBL/GenBank/DDBJ databases">
        <title>The Genome of Mycoplasma haemofelis Strain Ohio2, a pathogenic hemoplasma of the cat.</title>
        <authorList>
            <person name="Santos A.P."/>
            <person name="Guimaraes A.M.S."/>
            <person name="SanMiguel P.J."/>
            <person name="Martin S.W."/>
            <person name="Messick J.B."/>
        </authorList>
    </citation>
    <scope>NUCLEOTIDE SEQUENCE</scope>
    <source>
        <strain>Ohio2</strain>
    </source>
</reference>
<proteinExistence type="predicted"/>
<reference evidence="1 2" key="1">
    <citation type="journal article" date="2011" name="J. Bacteriol.">
        <title>Complete genome sequences of two hemotropic Mycoplasmas, Mycoplasma haemofelis strain Ohio2 and Mycoplasma suis strain Illinois.</title>
        <authorList>
            <person name="Messick J.B."/>
            <person name="Santos A.P."/>
            <person name="Guimaraes A.M."/>
        </authorList>
    </citation>
    <scope>NUCLEOTIDE SEQUENCE [LARGE SCALE GENOMIC DNA]</scope>
    <source>
        <strain evidence="1 2">Ohio2</strain>
    </source>
</reference>
<dbReference type="EMBL" id="CP002808">
    <property type="protein sequence ID" value="AEG72728.1"/>
    <property type="molecule type" value="Genomic_DNA"/>
</dbReference>
<accession>F6FHI9</accession>
<dbReference type="STRING" id="859194.MHF_0452"/>
<sequence>MNFATKAAAGAAGIGGVTGGGILASQHLSKGEQKPTLSQILQKEGFEPMKDEDSQWTTTLQKYNEVKGSVDETFKSSTVELTVPQLKEQCNSLLTKDLYSEIEKAKTIRWCTKPISINDRIDKFGRRVLNDEDNSATDKTLWTNLVKKHLQNSSENRLGVTINALTETTDVDDARINILRGECKKLKVKTSLDKDYLSDYSKFQDWCSVPKETNGH</sequence>
<evidence type="ECO:0000313" key="2">
    <source>
        <dbReference type="Proteomes" id="UP000007952"/>
    </source>
</evidence>
<dbReference type="Proteomes" id="UP000007952">
    <property type="component" value="Chromosome"/>
</dbReference>
<evidence type="ECO:0000313" key="1">
    <source>
        <dbReference type="EMBL" id="AEG72728.1"/>
    </source>
</evidence>
<dbReference type="KEGG" id="mhf:MHF_0452"/>
<gene>
    <name evidence="1" type="ordered locus">MHF_0452</name>
</gene>
<protein>
    <submittedName>
        <fullName evidence="1">Uncharacterized protein</fullName>
    </submittedName>
</protein>